<dbReference type="STRING" id="454130.A0A0U5G724"/>
<evidence type="ECO:0000313" key="1">
    <source>
        <dbReference type="EMBL" id="CEL06999.1"/>
    </source>
</evidence>
<evidence type="ECO:0000313" key="2">
    <source>
        <dbReference type="Proteomes" id="UP000054771"/>
    </source>
</evidence>
<accession>A0A0U5G724</accession>
<dbReference type="Gene3D" id="3.80.10.10">
    <property type="entry name" value="Ribonuclease Inhibitor"/>
    <property type="match status" value="1"/>
</dbReference>
<keyword evidence="2" id="KW-1185">Reference proteome</keyword>
<dbReference type="AlphaFoldDB" id="A0A0U5G724"/>
<evidence type="ECO:0008006" key="3">
    <source>
        <dbReference type="Google" id="ProtNLM"/>
    </source>
</evidence>
<dbReference type="InterPro" id="IPR032675">
    <property type="entry name" value="LRR_dom_sf"/>
</dbReference>
<dbReference type="EMBL" id="CDMC01000008">
    <property type="protein sequence ID" value="CEL06999.1"/>
    <property type="molecule type" value="Genomic_DNA"/>
</dbReference>
<dbReference type="SUPFAM" id="SSF52047">
    <property type="entry name" value="RNI-like"/>
    <property type="match status" value="1"/>
</dbReference>
<proteinExistence type="predicted"/>
<gene>
    <name evidence="1" type="ORF">ASPCAL10166</name>
</gene>
<name>A0A0U5G724_ASPCI</name>
<protein>
    <recommendedName>
        <fullName evidence="3">F-box domain-containing protein</fullName>
    </recommendedName>
</protein>
<sequence>MFLNLPQPFPCLVGIPPGEDYDAILDAADCWSVKCSCTLNGDHDDSRTVFGRSHIRIVETDLSQASLTKLTQLTSNSRIAPLVQGLLVHRAEDAALGRGFTWSRNSLGKITPPAVLITQLAATVQSLTSCVHFGVSRAPNPIFTAVDKTQPSPSEAVAILNTVITLTKREVKSYGIDFGLYSHRPSMNANPIDQVSLESIHIEDPPFLHSLQSLETLTLKVPIESEASISFALALIQSAPNIQNLAIDFDEGTSAGPFLCTLLSTGVTIQLETLTLTNGTLSGRDLLTLFIYNCVNLRSLHLEQIRLEEIGSWLPIMDLLRNGFPCLEEAKLLELMSGNDAIDWWSLELAGVGKDDVAGRSQRRRFVWDRVEDMPY</sequence>
<dbReference type="Proteomes" id="UP000054771">
    <property type="component" value="Unassembled WGS sequence"/>
</dbReference>
<organism evidence="1 2">
    <name type="scientific">Aspergillus calidoustus</name>
    <dbReference type="NCBI Taxonomy" id="454130"/>
    <lineage>
        <taxon>Eukaryota</taxon>
        <taxon>Fungi</taxon>
        <taxon>Dikarya</taxon>
        <taxon>Ascomycota</taxon>
        <taxon>Pezizomycotina</taxon>
        <taxon>Eurotiomycetes</taxon>
        <taxon>Eurotiomycetidae</taxon>
        <taxon>Eurotiales</taxon>
        <taxon>Aspergillaceae</taxon>
        <taxon>Aspergillus</taxon>
        <taxon>Aspergillus subgen. Nidulantes</taxon>
    </lineage>
</organism>
<dbReference type="OrthoDB" id="4478234at2759"/>
<reference evidence="2" key="1">
    <citation type="journal article" date="2016" name="Genome Announc.">
        <title>Draft genome sequences of fungus Aspergillus calidoustus.</title>
        <authorList>
            <person name="Horn F."/>
            <person name="Linde J."/>
            <person name="Mattern D.J."/>
            <person name="Walther G."/>
            <person name="Guthke R."/>
            <person name="Scherlach K."/>
            <person name="Martin K."/>
            <person name="Brakhage A.A."/>
            <person name="Petzke L."/>
            <person name="Valiante V."/>
        </authorList>
    </citation>
    <scope>NUCLEOTIDE SEQUENCE [LARGE SCALE GENOMIC DNA]</scope>
    <source>
        <strain evidence="2">SF006504</strain>
    </source>
</reference>